<gene>
    <name evidence="1" type="ORF">QFC20_004617</name>
</gene>
<sequence length="321" mass="35258">MAEEPTPTSLMITTGGWELAVSVNMEKVPLKVYQETREERQTVCWVASEAGKPLEDHFYDRMTCQVLIDGQRCGSIWAKENPYTLDSTRVDSTRVQEWVFAQPRLDEEDSGGRAPGQPDLGAIVIQARRARAGATIMSGNCYKVQDSGSISEKTKKGILVAAVTAFREKVVAYTPPGIATTSERKPGDEATPMHTFRFNYAPEPVLLAQGLIPIKHQIAQGGAGRSAGAPIDLEDDAPRPSKDKKPRVEVAPQADDPDAREAALMAELERLRNKKRKALESIELSDEENESKAAVMRRIAKKLEQKKAQDGGNVDLTLDSD</sequence>
<accession>A0ACC2VYK7</accession>
<organism evidence="1 2">
    <name type="scientific">Naganishia adeliensis</name>
    <dbReference type="NCBI Taxonomy" id="92952"/>
    <lineage>
        <taxon>Eukaryota</taxon>
        <taxon>Fungi</taxon>
        <taxon>Dikarya</taxon>
        <taxon>Basidiomycota</taxon>
        <taxon>Agaricomycotina</taxon>
        <taxon>Tremellomycetes</taxon>
        <taxon>Filobasidiales</taxon>
        <taxon>Filobasidiaceae</taxon>
        <taxon>Naganishia</taxon>
    </lineage>
</organism>
<evidence type="ECO:0000313" key="2">
    <source>
        <dbReference type="Proteomes" id="UP001230649"/>
    </source>
</evidence>
<reference evidence="1" key="1">
    <citation type="submission" date="2023-04" db="EMBL/GenBank/DDBJ databases">
        <title>Draft Genome sequencing of Naganishia species isolated from polar environments using Oxford Nanopore Technology.</title>
        <authorList>
            <person name="Leo P."/>
            <person name="Venkateswaran K."/>
        </authorList>
    </citation>
    <scope>NUCLEOTIDE SEQUENCE</scope>
    <source>
        <strain evidence="1">MNA-CCFEE 5262</strain>
    </source>
</reference>
<name>A0ACC2VYK7_9TREE</name>
<protein>
    <submittedName>
        <fullName evidence="1">Uncharacterized protein</fullName>
    </submittedName>
</protein>
<dbReference type="Proteomes" id="UP001230649">
    <property type="component" value="Unassembled WGS sequence"/>
</dbReference>
<dbReference type="EMBL" id="JASBWS010000055">
    <property type="protein sequence ID" value="KAJ9104180.1"/>
    <property type="molecule type" value="Genomic_DNA"/>
</dbReference>
<keyword evidence="2" id="KW-1185">Reference proteome</keyword>
<proteinExistence type="predicted"/>
<comment type="caution">
    <text evidence="1">The sequence shown here is derived from an EMBL/GenBank/DDBJ whole genome shotgun (WGS) entry which is preliminary data.</text>
</comment>
<evidence type="ECO:0000313" key="1">
    <source>
        <dbReference type="EMBL" id="KAJ9104180.1"/>
    </source>
</evidence>